<feature type="compositionally biased region" description="Basic and acidic residues" evidence="2">
    <location>
        <begin position="210"/>
        <end position="223"/>
    </location>
</feature>
<protein>
    <recommendedName>
        <fullName evidence="3">TLDc domain-containing protein</fullName>
    </recommendedName>
</protein>
<evidence type="ECO:0000256" key="1">
    <source>
        <dbReference type="SAM" id="Coils"/>
    </source>
</evidence>
<evidence type="ECO:0000313" key="5">
    <source>
        <dbReference type="Proteomes" id="UP000039865"/>
    </source>
</evidence>
<proteinExistence type="predicted"/>
<organism evidence="4 5">
    <name type="scientific">Stylonychia lemnae</name>
    <name type="common">Ciliate</name>
    <dbReference type="NCBI Taxonomy" id="5949"/>
    <lineage>
        <taxon>Eukaryota</taxon>
        <taxon>Sar</taxon>
        <taxon>Alveolata</taxon>
        <taxon>Ciliophora</taxon>
        <taxon>Intramacronucleata</taxon>
        <taxon>Spirotrichea</taxon>
        <taxon>Stichotrichia</taxon>
        <taxon>Sporadotrichida</taxon>
        <taxon>Oxytrichidae</taxon>
        <taxon>Stylonychinae</taxon>
        <taxon>Stylonychia</taxon>
    </lineage>
</organism>
<feature type="domain" description="TLDc" evidence="3">
    <location>
        <begin position="271"/>
        <end position="458"/>
    </location>
</feature>
<sequence length="459" mass="54289">MANQIEQLVQELAAKEDKIAKLEEESIQQIKCFNNQLKDFHKFETQRNIFENRAILSGMNNLSKDSIRQQNYHKISHFSAQQFDDSFYASEGEIQKDLQVLQGRRSFESNQEQKIQKEEQQRKIKEENELFQIFMENRQKVEREALEKDRQIKYQWEKQQWEQEENNLMMTWRLLRSCKNQKQNKRKVIRGWILCFNSIMNKNPLSYRFEEHKQPKQRQEQDQMKPFQNKNADQIQRNDIKPKQQQQIQQINRNLDDEYILPNSNIGFAVSEIVQPCDINQIRERLGKKSSFQKIFEGDSQIKNQQLINKLDGKKKLLLLVRAKRNYDNEIIGRFGAYISIPFYKQHGEEEQFFVDPEAFIISLDKGMIFNQINKSQQNIGFSSNSILIFGKQKEGSKSPKIQSMDLFLRDSYGVKKCSSNLGSSFEIPQGIDQKEGTKILTGLLLFSIDRIEVFQVGN</sequence>
<dbReference type="Pfam" id="PF07534">
    <property type="entry name" value="TLD"/>
    <property type="match status" value="1"/>
</dbReference>
<dbReference type="EMBL" id="CCKQ01018443">
    <property type="protein sequence ID" value="CDW90412.1"/>
    <property type="molecule type" value="Genomic_DNA"/>
</dbReference>
<reference evidence="4 5" key="1">
    <citation type="submission" date="2014-06" db="EMBL/GenBank/DDBJ databases">
        <authorList>
            <person name="Swart Estienne"/>
        </authorList>
    </citation>
    <scope>NUCLEOTIDE SEQUENCE [LARGE SCALE GENOMIC DNA]</scope>
    <source>
        <strain evidence="4 5">130c</strain>
    </source>
</reference>
<evidence type="ECO:0000313" key="4">
    <source>
        <dbReference type="EMBL" id="CDW90412.1"/>
    </source>
</evidence>
<name>A0A078BAZ9_STYLE</name>
<dbReference type="InterPro" id="IPR006571">
    <property type="entry name" value="TLDc_dom"/>
</dbReference>
<feature type="coiled-coil region" evidence="1">
    <location>
        <begin position="108"/>
        <end position="144"/>
    </location>
</feature>
<dbReference type="AlphaFoldDB" id="A0A078BAZ9"/>
<keyword evidence="1" id="KW-0175">Coiled coil</keyword>
<feature type="region of interest" description="Disordered" evidence="2">
    <location>
        <begin position="210"/>
        <end position="245"/>
    </location>
</feature>
<gene>
    <name evidence="4" type="primary">Contig7483.g7993</name>
    <name evidence="4" type="ORF">STYLEM_19555</name>
</gene>
<keyword evidence="5" id="KW-1185">Reference proteome</keyword>
<accession>A0A078BAZ9</accession>
<evidence type="ECO:0000256" key="2">
    <source>
        <dbReference type="SAM" id="MobiDB-lite"/>
    </source>
</evidence>
<dbReference type="Proteomes" id="UP000039865">
    <property type="component" value="Unassembled WGS sequence"/>
</dbReference>
<feature type="compositionally biased region" description="Polar residues" evidence="2">
    <location>
        <begin position="226"/>
        <end position="235"/>
    </location>
</feature>
<dbReference type="InParanoid" id="A0A078BAZ9"/>
<evidence type="ECO:0000259" key="3">
    <source>
        <dbReference type="Pfam" id="PF07534"/>
    </source>
</evidence>